<protein>
    <submittedName>
        <fullName evidence="2">Uncharacterized protein</fullName>
    </submittedName>
</protein>
<dbReference type="RefSeq" id="WP_198934534.1">
    <property type="nucleotide sequence ID" value="NZ_MIQH01000120.1"/>
</dbReference>
<name>A0A1J8P7E9_9GAMM</name>
<feature type="non-terminal residue" evidence="2">
    <location>
        <position position="1"/>
    </location>
</feature>
<proteinExistence type="predicted"/>
<keyword evidence="1" id="KW-0812">Transmembrane</keyword>
<dbReference type="Proteomes" id="UP000182798">
    <property type="component" value="Unassembled WGS sequence"/>
</dbReference>
<keyword evidence="1" id="KW-1133">Transmembrane helix</keyword>
<gene>
    <name evidence="2" type="ORF">BGC33_00545</name>
</gene>
<feature type="transmembrane region" description="Helical" evidence="1">
    <location>
        <begin position="21"/>
        <end position="50"/>
    </location>
</feature>
<feature type="non-terminal residue" evidence="2">
    <location>
        <position position="93"/>
    </location>
</feature>
<evidence type="ECO:0000313" key="3">
    <source>
        <dbReference type="Proteomes" id="UP000182798"/>
    </source>
</evidence>
<comment type="caution">
    <text evidence="2">The sequence shown here is derived from an EMBL/GenBank/DDBJ whole genome shotgun (WGS) entry which is preliminary data.</text>
</comment>
<evidence type="ECO:0000313" key="2">
    <source>
        <dbReference type="EMBL" id="OJA03795.1"/>
    </source>
</evidence>
<sequence length="93" mass="9033">GDVGVPAGVGGFFVEVAGVDYVVAIAIAIAVAVVVGVVVGTGVVVGVAVVNIKVGVKGDVGEFYGAGGVAEVDVVAVCVFDIDENDVVFVVDV</sequence>
<dbReference type="EMBL" id="MIQH01000120">
    <property type="protein sequence ID" value="OJA03795.1"/>
    <property type="molecule type" value="Genomic_DNA"/>
</dbReference>
<reference evidence="3" key="1">
    <citation type="submission" date="2016-09" db="EMBL/GenBank/DDBJ databases">
        <title>Genome Sequence of Bathymodiolus thermophilus sulfur-oxidizing gill endosymbiont.</title>
        <authorList>
            <person name="Ponnudurai R."/>
            <person name="Kleiner M."/>
            <person name="Sayavedra L."/>
            <person name="Thuermer A."/>
            <person name="Felbeck H."/>
            <person name="Schlueter R."/>
            <person name="Schweder T."/>
            <person name="Markert S."/>
        </authorList>
    </citation>
    <scope>NUCLEOTIDE SEQUENCE [LARGE SCALE GENOMIC DNA]</scope>
    <source>
        <strain evidence="3">BAT/CrabSpa'14</strain>
    </source>
</reference>
<keyword evidence="1" id="KW-0472">Membrane</keyword>
<accession>A0A1J8P7E9</accession>
<organism evidence="2 3">
    <name type="scientific">Bathymodiolus thermophilus thioautotrophic gill symbiont</name>
    <dbReference type="NCBI Taxonomy" id="2360"/>
    <lineage>
        <taxon>Bacteria</taxon>
        <taxon>Pseudomonadati</taxon>
        <taxon>Pseudomonadota</taxon>
        <taxon>Gammaproteobacteria</taxon>
        <taxon>sulfur-oxidizing symbionts</taxon>
    </lineage>
</organism>
<dbReference type="AlphaFoldDB" id="A0A1J8P7E9"/>
<evidence type="ECO:0000256" key="1">
    <source>
        <dbReference type="SAM" id="Phobius"/>
    </source>
</evidence>